<proteinExistence type="predicted"/>
<protein>
    <recommendedName>
        <fullName evidence="3">Aminoglycoside phosphotransferase domain-containing protein</fullName>
    </recommendedName>
</protein>
<dbReference type="PANTHER" id="PTHR21310">
    <property type="entry name" value="AMINOGLYCOSIDE PHOSPHOTRANSFERASE-RELATED-RELATED"/>
    <property type="match status" value="1"/>
</dbReference>
<keyword evidence="2" id="KW-1185">Reference proteome</keyword>
<dbReference type="OrthoDB" id="3645574at2759"/>
<evidence type="ECO:0008006" key="3">
    <source>
        <dbReference type="Google" id="ProtNLM"/>
    </source>
</evidence>
<sequence length="476" mass="54877">MPPAFELLDHGPSTYEAAVEIEDNVISQLTYVSKTKNSDKYFRKQRSAIEGLTAHHLGLDGNSDCIVLSQHAWIRGTFNVCIPVEVKSGGASRKTITRCPIPHKLAEAEYIGTKNCHDIPTSHLFGFGFSGGRHFIHKTHRPFYVRFTHTVWRHLYALLRYPVLSQYSRSPIAHHLRTGYMIVEFIEPSRGQMLSKTRDENREEPSRKGDLFRGMARLIISRVPQPRIGSFRFHADGTIAPINRPLSCSNMILENDGAPRVLQRSDTYTCTDAFISDLFTSHNNRFLGQPNAVYDERDCRGQMAVKMLLRALSHHYLKQELREGPFILQLTDFHASNIFVNQEWNISCLIDLEWICCLPVEMLTVPYWLTGRGIDQIKEKHFHEFNKGREDAMWESKGVWLWHCLESVNAMYFLLESHLYLRFSSTLSLNAEEIVSQFRCENSEDVVAKKFAEKEQYDRDLRSLFDERGAAKASEE</sequence>
<evidence type="ECO:0000313" key="1">
    <source>
        <dbReference type="EMBL" id="KAF2452529.1"/>
    </source>
</evidence>
<evidence type="ECO:0000313" key="2">
    <source>
        <dbReference type="Proteomes" id="UP000799766"/>
    </source>
</evidence>
<organism evidence="1 2">
    <name type="scientific">Lineolata rhizophorae</name>
    <dbReference type="NCBI Taxonomy" id="578093"/>
    <lineage>
        <taxon>Eukaryota</taxon>
        <taxon>Fungi</taxon>
        <taxon>Dikarya</taxon>
        <taxon>Ascomycota</taxon>
        <taxon>Pezizomycotina</taxon>
        <taxon>Dothideomycetes</taxon>
        <taxon>Dothideomycetes incertae sedis</taxon>
        <taxon>Lineolatales</taxon>
        <taxon>Lineolataceae</taxon>
        <taxon>Lineolata</taxon>
    </lineage>
</organism>
<dbReference type="InterPro" id="IPR051678">
    <property type="entry name" value="AGP_Transferase"/>
</dbReference>
<dbReference type="EMBL" id="MU001707">
    <property type="protein sequence ID" value="KAF2452529.1"/>
    <property type="molecule type" value="Genomic_DNA"/>
</dbReference>
<gene>
    <name evidence="1" type="ORF">BDY21DRAFT_388542</name>
</gene>
<dbReference type="PANTHER" id="PTHR21310:SF37">
    <property type="entry name" value="AMINOGLYCOSIDE PHOSPHOTRANSFERASE DOMAIN-CONTAINING PROTEIN"/>
    <property type="match status" value="1"/>
</dbReference>
<accession>A0A6A6NLJ5</accession>
<name>A0A6A6NLJ5_9PEZI</name>
<reference evidence="1" key="1">
    <citation type="journal article" date="2020" name="Stud. Mycol.">
        <title>101 Dothideomycetes genomes: a test case for predicting lifestyles and emergence of pathogens.</title>
        <authorList>
            <person name="Haridas S."/>
            <person name="Albert R."/>
            <person name="Binder M."/>
            <person name="Bloem J."/>
            <person name="Labutti K."/>
            <person name="Salamov A."/>
            <person name="Andreopoulos B."/>
            <person name="Baker S."/>
            <person name="Barry K."/>
            <person name="Bills G."/>
            <person name="Bluhm B."/>
            <person name="Cannon C."/>
            <person name="Castanera R."/>
            <person name="Culley D."/>
            <person name="Daum C."/>
            <person name="Ezra D."/>
            <person name="Gonzalez J."/>
            <person name="Henrissat B."/>
            <person name="Kuo A."/>
            <person name="Liang C."/>
            <person name="Lipzen A."/>
            <person name="Lutzoni F."/>
            <person name="Magnuson J."/>
            <person name="Mondo S."/>
            <person name="Nolan M."/>
            <person name="Ohm R."/>
            <person name="Pangilinan J."/>
            <person name="Park H.-J."/>
            <person name="Ramirez L."/>
            <person name="Alfaro M."/>
            <person name="Sun H."/>
            <person name="Tritt A."/>
            <person name="Yoshinaga Y."/>
            <person name="Zwiers L.-H."/>
            <person name="Turgeon B."/>
            <person name="Goodwin S."/>
            <person name="Spatafora J."/>
            <person name="Crous P."/>
            <person name="Grigoriev I."/>
        </authorList>
    </citation>
    <scope>NUCLEOTIDE SEQUENCE</scope>
    <source>
        <strain evidence="1">ATCC 16933</strain>
    </source>
</reference>
<dbReference type="AlphaFoldDB" id="A0A6A6NLJ5"/>
<dbReference type="Proteomes" id="UP000799766">
    <property type="component" value="Unassembled WGS sequence"/>
</dbReference>